<dbReference type="Proteomes" id="UP000034364">
    <property type="component" value="Unassembled WGS sequence"/>
</dbReference>
<evidence type="ECO:0000313" key="1">
    <source>
        <dbReference type="EMBL" id="KKU63220.1"/>
    </source>
</evidence>
<proteinExistence type="predicted"/>
<gene>
    <name evidence="1" type="ORF">UX87_C0030G0008</name>
</gene>
<accession>A0A0G1UZU1</accession>
<name>A0A0G1UZU1_9BACT</name>
<sequence length="92" mass="10853">MEKSSKSEPEIVWSIIGAQLFFGHLTKYRDDLCREMNIGNIDWETKQDSGLYEKSEELVNVLRGRLPEKFEEFTMLCENVLKMLPVKKKRKV</sequence>
<evidence type="ECO:0000313" key="2">
    <source>
        <dbReference type="Proteomes" id="UP000034364"/>
    </source>
</evidence>
<protein>
    <submittedName>
        <fullName evidence="1">Uncharacterized protein</fullName>
    </submittedName>
</protein>
<dbReference type="AlphaFoldDB" id="A0A0G1UZU1"/>
<organism evidence="1 2">
    <name type="scientific">Candidatus Amesbacteria bacterium GW2011_GWA1_47_16</name>
    <dbReference type="NCBI Taxonomy" id="1618353"/>
    <lineage>
        <taxon>Bacteria</taxon>
        <taxon>Candidatus Amesiibacteriota</taxon>
    </lineage>
</organism>
<reference evidence="1 2" key="1">
    <citation type="journal article" date="2015" name="Nature">
        <title>rRNA introns, odd ribosomes, and small enigmatic genomes across a large radiation of phyla.</title>
        <authorList>
            <person name="Brown C.T."/>
            <person name="Hug L.A."/>
            <person name="Thomas B.C."/>
            <person name="Sharon I."/>
            <person name="Castelle C.J."/>
            <person name="Singh A."/>
            <person name="Wilkins M.J."/>
            <person name="Williams K.H."/>
            <person name="Banfield J.F."/>
        </authorList>
    </citation>
    <scope>NUCLEOTIDE SEQUENCE [LARGE SCALE GENOMIC DNA]</scope>
</reference>
<comment type="caution">
    <text evidence="1">The sequence shown here is derived from an EMBL/GenBank/DDBJ whole genome shotgun (WGS) entry which is preliminary data.</text>
</comment>
<dbReference type="EMBL" id="LCNV01000030">
    <property type="protein sequence ID" value="KKU63220.1"/>
    <property type="molecule type" value="Genomic_DNA"/>
</dbReference>